<organism evidence="1 2">
    <name type="scientific">Galdieria yellowstonensis</name>
    <dbReference type="NCBI Taxonomy" id="3028027"/>
    <lineage>
        <taxon>Eukaryota</taxon>
        <taxon>Rhodophyta</taxon>
        <taxon>Bangiophyceae</taxon>
        <taxon>Galdieriales</taxon>
        <taxon>Galdieriaceae</taxon>
        <taxon>Galdieria</taxon>
    </lineage>
</organism>
<proteinExistence type="predicted"/>
<dbReference type="Proteomes" id="UP001300502">
    <property type="component" value="Unassembled WGS sequence"/>
</dbReference>
<gene>
    <name evidence="1" type="ORF">GAYE_SCF68G6910</name>
</gene>
<comment type="caution">
    <text evidence="1">The sequence shown here is derived from an EMBL/GenBank/DDBJ whole genome shotgun (WGS) entry which is preliminary data.</text>
</comment>
<dbReference type="AlphaFoldDB" id="A0AAV9IP76"/>
<protein>
    <submittedName>
        <fullName evidence="1">Uncharacterized protein</fullName>
    </submittedName>
</protein>
<dbReference type="Gene3D" id="3.20.20.150">
    <property type="entry name" value="Divalent-metal-dependent TIM barrel enzymes"/>
    <property type="match status" value="1"/>
</dbReference>
<evidence type="ECO:0000313" key="1">
    <source>
        <dbReference type="EMBL" id="KAK4528961.1"/>
    </source>
</evidence>
<evidence type="ECO:0000313" key="2">
    <source>
        <dbReference type="Proteomes" id="UP001300502"/>
    </source>
</evidence>
<accession>A0AAV9IP76</accession>
<sequence length="149" mass="16959">MKVNDNHLANQLQYPFPGIHGYNLVGCWDHVHCEKASKIASQIDDSLVKVFVIDPLFDTQTTKQLADKYGLRLSCSVGLSQDTDITSLDESTRKRGERVLMSRWKESMLLALRLFVDLFVAKWENYSLASTQPNVSNNVEMLRRVAQKA</sequence>
<name>A0AAV9IP76_9RHOD</name>
<reference evidence="1 2" key="1">
    <citation type="submission" date="2022-07" db="EMBL/GenBank/DDBJ databases">
        <title>Genome-wide signatures of adaptation to extreme environments.</title>
        <authorList>
            <person name="Cho C.H."/>
            <person name="Yoon H.S."/>
        </authorList>
    </citation>
    <scope>NUCLEOTIDE SEQUENCE [LARGE SCALE GENOMIC DNA]</scope>
    <source>
        <strain evidence="1 2">108.79 E11</strain>
    </source>
</reference>
<keyword evidence="2" id="KW-1185">Reference proteome</keyword>
<dbReference type="EMBL" id="JANCYU010000073">
    <property type="protein sequence ID" value="KAK4528961.1"/>
    <property type="molecule type" value="Genomic_DNA"/>
</dbReference>